<dbReference type="SUPFAM" id="SSF101473">
    <property type="entry name" value="DhaL-like"/>
    <property type="match status" value="1"/>
</dbReference>
<evidence type="ECO:0000256" key="3">
    <source>
        <dbReference type="ARBA" id="ARBA00008757"/>
    </source>
</evidence>
<dbReference type="Pfam" id="PF02734">
    <property type="entry name" value="Dak2"/>
    <property type="match status" value="1"/>
</dbReference>
<evidence type="ECO:0000256" key="10">
    <source>
        <dbReference type="ARBA" id="ARBA00048898"/>
    </source>
</evidence>
<dbReference type="EMBL" id="KV427610">
    <property type="protein sequence ID" value="KZT09959.1"/>
    <property type="molecule type" value="Genomic_DNA"/>
</dbReference>
<dbReference type="InterPro" id="IPR004006">
    <property type="entry name" value="DhaK_dom"/>
</dbReference>
<dbReference type="FunCoup" id="A0A165G840">
    <property type="interactions" value="381"/>
</dbReference>
<dbReference type="RefSeq" id="XP_040767699.1">
    <property type="nucleotide sequence ID" value="XM_040905536.1"/>
</dbReference>
<dbReference type="STRING" id="1314785.A0A165G840"/>
<dbReference type="GO" id="GO:0005524">
    <property type="term" value="F:ATP binding"/>
    <property type="evidence" value="ECO:0007669"/>
    <property type="project" value="UniProtKB-KW"/>
</dbReference>
<name>A0A165G840_9APHY</name>
<comment type="function">
    <text evidence="1">Catalyzes both the phosphorylation of dihydroxyacetone and of glyceraldehyde.</text>
</comment>
<comment type="catalytic activity">
    <reaction evidence="9">
        <text>D-glyceraldehyde + ATP = D-glyceraldehyde 3-phosphate + ADP + H(+)</text>
        <dbReference type="Rhea" id="RHEA:13941"/>
        <dbReference type="ChEBI" id="CHEBI:15378"/>
        <dbReference type="ChEBI" id="CHEBI:17378"/>
        <dbReference type="ChEBI" id="CHEBI:30616"/>
        <dbReference type="ChEBI" id="CHEBI:59776"/>
        <dbReference type="ChEBI" id="CHEBI:456216"/>
        <dbReference type="EC" id="2.7.1.28"/>
    </reaction>
</comment>
<dbReference type="Proteomes" id="UP000076871">
    <property type="component" value="Unassembled WGS sequence"/>
</dbReference>
<keyword evidence="4" id="KW-0808">Transferase</keyword>
<dbReference type="SMART" id="SM01120">
    <property type="entry name" value="Dak2"/>
    <property type="match status" value="1"/>
</dbReference>
<dbReference type="PANTHER" id="PTHR28629:SF14">
    <property type="entry name" value="DIHYDROXYACETONE KINASE 1"/>
    <property type="match status" value="1"/>
</dbReference>
<evidence type="ECO:0000256" key="6">
    <source>
        <dbReference type="ARBA" id="ARBA00022777"/>
    </source>
</evidence>
<comment type="catalytic activity">
    <reaction evidence="10">
        <text>dihydroxyacetone + ATP = dihydroxyacetone phosphate + ADP + H(+)</text>
        <dbReference type="Rhea" id="RHEA:15773"/>
        <dbReference type="ChEBI" id="CHEBI:15378"/>
        <dbReference type="ChEBI" id="CHEBI:16016"/>
        <dbReference type="ChEBI" id="CHEBI:30616"/>
        <dbReference type="ChEBI" id="CHEBI:57642"/>
        <dbReference type="ChEBI" id="CHEBI:456216"/>
        <dbReference type="EC" id="2.7.1.29"/>
    </reaction>
</comment>
<dbReference type="UniPathway" id="UPA00617">
    <property type="reaction ID" value="UER00669"/>
</dbReference>
<dbReference type="PANTHER" id="PTHR28629">
    <property type="entry name" value="TRIOKINASE/FMN CYCLASE"/>
    <property type="match status" value="1"/>
</dbReference>
<evidence type="ECO:0000256" key="12">
    <source>
        <dbReference type="PIRSR" id="PIRSR612734-2"/>
    </source>
</evidence>
<evidence type="ECO:0000256" key="1">
    <source>
        <dbReference type="ARBA" id="ARBA00003264"/>
    </source>
</evidence>
<dbReference type="Gene3D" id="1.25.40.340">
    <property type="match status" value="1"/>
</dbReference>
<evidence type="ECO:0000256" key="5">
    <source>
        <dbReference type="ARBA" id="ARBA00022741"/>
    </source>
</evidence>
<dbReference type="AlphaFoldDB" id="A0A165G840"/>
<evidence type="ECO:0000256" key="7">
    <source>
        <dbReference type="ARBA" id="ARBA00022798"/>
    </source>
</evidence>
<feature type="domain" description="DhaK" evidence="14">
    <location>
        <begin position="11"/>
        <end position="356"/>
    </location>
</feature>
<evidence type="ECO:0000313" key="15">
    <source>
        <dbReference type="EMBL" id="KZT09959.1"/>
    </source>
</evidence>
<keyword evidence="7" id="KW-0319">Glycerol metabolism</keyword>
<keyword evidence="16" id="KW-1185">Reference proteome</keyword>
<sequence length="600" mass="63410">MSIQSKHFQNAPENLVIESLQGLCSLNPQIDLDTANKVVYVASPDRSKVALICGGGSGHEPAHAGFVGYGMLTAAACGSVFASPNPSQVRRAIDIVENEKGSVIIVRNYTGDILNFGLAKEQYAALHPEKADRVRFVIVGDDVAVGRTQGKIVGRRGLAGTCLVYKIAGALAERGAELDEVHAIAQWVSSRVGTIGVGLEHCHVPGTAAGESHLNPTEIEIGMGIHNEPGNRRVSPVPSVNELVPMLLELLTSTTDPERSFLPFKGKDHLVLLLNNLGGTSELEMAGIIRETRHALEAQGYKIRRVLAGTFMTSLNMPGFSITVLLLPHRTETDESVPDTELLLSLLDEKPAVPGWKWASATTPEPSSLQIKRTVSTAPAAAVGDVTKLGSEDPAAFIASVKRACGALIDAEPEITRMDNIAGDGDCGLTLKDGANGVLRNVESGKISGDDVISSIISISKVAEEQMGGTSGALYSIFFSALAQGLQANHGHQKTLTPALWAKAVSYALEKLYTYTRARPPSRTLVDPLDAFVKALTASKGTDFAGAVQAADAAAQKTRDLEAKAGRSAYVEGNRLKDQQVPDPGAWGVKVVLEGLLASA</sequence>
<keyword evidence="5" id="KW-0547">Nucleotide-binding</keyword>
<evidence type="ECO:0000256" key="11">
    <source>
        <dbReference type="PIRSR" id="PIRSR612734-1"/>
    </source>
</evidence>
<evidence type="ECO:0000256" key="9">
    <source>
        <dbReference type="ARBA" id="ARBA00047974"/>
    </source>
</evidence>
<dbReference type="FunFam" id="1.25.40.340:FF:000001">
    <property type="entry name" value="Dihydroxyacetone kinase 1"/>
    <property type="match status" value="1"/>
</dbReference>
<feature type="binding site" evidence="12">
    <location>
        <begin position="56"/>
        <end position="59"/>
    </location>
    <ligand>
        <name>substrate</name>
    </ligand>
</feature>
<dbReference type="SUPFAM" id="SSF82549">
    <property type="entry name" value="DAK1/DegV-like"/>
    <property type="match status" value="1"/>
</dbReference>
<evidence type="ECO:0000259" key="13">
    <source>
        <dbReference type="PROSITE" id="PS51480"/>
    </source>
</evidence>
<gene>
    <name evidence="15" type="ORF">LAESUDRAFT_673642</name>
</gene>
<dbReference type="GO" id="GO:0005829">
    <property type="term" value="C:cytosol"/>
    <property type="evidence" value="ECO:0007669"/>
    <property type="project" value="TreeGrafter"/>
</dbReference>
<evidence type="ECO:0000256" key="2">
    <source>
        <dbReference type="ARBA" id="ARBA00004778"/>
    </source>
</evidence>
<dbReference type="OrthoDB" id="1724672at2759"/>
<keyword evidence="8" id="KW-0067">ATP-binding</keyword>
<protein>
    <submittedName>
        <fullName evidence="15">Dihydroxyacetone kinase</fullName>
    </submittedName>
</protein>
<dbReference type="GeneID" id="63822566"/>
<dbReference type="PROSITE" id="PS51480">
    <property type="entry name" value="DHAL"/>
    <property type="match status" value="1"/>
</dbReference>
<evidence type="ECO:0000256" key="8">
    <source>
        <dbReference type="ARBA" id="ARBA00022840"/>
    </source>
</evidence>
<dbReference type="NCBIfam" id="TIGR02361">
    <property type="entry name" value="dak_ATP"/>
    <property type="match status" value="1"/>
</dbReference>
<dbReference type="Gene3D" id="3.30.1180.20">
    <property type="entry name" value="Dihydroxyacetone kinase, domain 2"/>
    <property type="match status" value="1"/>
</dbReference>
<evidence type="ECO:0000259" key="14">
    <source>
        <dbReference type="PROSITE" id="PS51481"/>
    </source>
</evidence>
<dbReference type="PROSITE" id="PS51481">
    <property type="entry name" value="DHAK"/>
    <property type="match status" value="1"/>
</dbReference>
<organism evidence="15 16">
    <name type="scientific">Laetiporus sulphureus 93-53</name>
    <dbReference type="NCBI Taxonomy" id="1314785"/>
    <lineage>
        <taxon>Eukaryota</taxon>
        <taxon>Fungi</taxon>
        <taxon>Dikarya</taxon>
        <taxon>Basidiomycota</taxon>
        <taxon>Agaricomycotina</taxon>
        <taxon>Agaricomycetes</taxon>
        <taxon>Polyporales</taxon>
        <taxon>Laetiporus</taxon>
    </lineage>
</organism>
<evidence type="ECO:0000256" key="4">
    <source>
        <dbReference type="ARBA" id="ARBA00022679"/>
    </source>
</evidence>
<reference evidence="15 16" key="1">
    <citation type="journal article" date="2016" name="Mol. Biol. Evol.">
        <title>Comparative Genomics of Early-Diverging Mushroom-Forming Fungi Provides Insights into the Origins of Lignocellulose Decay Capabilities.</title>
        <authorList>
            <person name="Nagy L.G."/>
            <person name="Riley R."/>
            <person name="Tritt A."/>
            <person name="Adam C."/>
            <person name="Daum C."/>
            <person name="Floudas D."/>
            <person name="Sun H."/>
            <person name="Yadav J.S."/>
            <person name="Pangilinan J."/>
            <person name="Larsson K.H."/>
            <person name="Matsuura K."/>
            <person name="Barry K."/>
            <person name="Labutti K."/>
            <person name="Kuo R."/>
            <person name="Ohm R.A."/>
            <person name="Bhattacharya S.S."/>
            <person name="Shirouzu T."/>
            <person name="Yoshinaga Y."/>
            <person name="Martin F.M."/>
            <person name="Grigoriev I.V."/>
            <person name="Hibbett D.S."/>
        </authorList>
    </citation>
    <scope>NUCLEOTIDE SEQUENCE [LARGE SCALE GENOMIC DNA]</scope>
    <source>
        <strain evidence="15 16">93-53</strain>
    </source>
</reference>
<dbReference type="InterPro" id="IPR004007">
    <property type="entry name" value="DhaL_dom"/>
</dbReference>
<feature type="active site" description="Tele-hemiaminal-histidine intermediate" evidence="11">
    <location>
        <position position="226"/>
    </location>
</feature>
<dbReference type="Gene3D" id="3.40.50.10440">
    <property type="entry name" value="Dihydroxyacetone kinase, domain 1"/>
    <property type="match status" value="1"/>
</dbReference>
<dbReference type="InterPro" id="IPR012734">
    <property type="entry name" value="DhaK_ATP"/>
</dbReference>
<dbReference type="GO" id="GO:0019588">
    <property type="term" value="P:anaerobic glycerol catabolic process"/>
    <property type="evidence" value="ECO:0007669"/>
    <property type="project" value="UniProtKB-UniPathway"/>
</dbReference>
<dbReference type="InParanoid" id="A0A165G840"/>
<dbReference type="FunFam" id="3.40.50.10440:FF:000001">
    <property type="entry name" value="Dihydroxyacetone kinase, DhaK subunit"/>
    <property type="match status" value="1"/>
</dbReference>
<dbReference type="FunFam" id="3.30.1180.20:FF:000001">
    <property type="entry name" value="Dihydroxyacetone kinase 1"/>
    <property type="match status" value="1"/>
</dbReference>
<dbReference type="InterPro" id="IPR050861">
    <property type="entry name" value="Dihydroxyacetone_Kinase"/>
</dbReference>
<dbReference type="GO" id="GO:0004371">
    <property type="term" value="F:glycerone kinase activity"/>
    <property type="evidence" value="ECO:0007669"/>
    <property type="project" value="UniProtKB-EC"/>
</dbReference>
<dbReference type="InterPro" id="IPR036117">
    <property type="entry name" value="DhaL_dom_sf"/>
</dbReference>
<keyword evidence="6 15" id="KW-0418">Kinase</keyword>
<evidence type="ECO:0000313" key="16">
    <source>
        <dbReference type="Proteomes" id="UP000076871"/>
    </source>
</evidence>
<feature type="binding site" evidence="12">
    <location>
        <position position="112"/>
    </location>
    <ligand>
        <name>substrate</name>
    </ligand>
</feature>
<comment type="similarity">
    <text evidence="3">Belongs to the dihydroxyacetone kinase (DAK) family.</text>
</comment>
<proteinExistence type="inferred from homology"/>
<dbReference type="Pfam" id="PF02733">
    <property type="entry name" value="Dak1"/>
    <property type="match status" value="1"/>
</dbReference>
<comment type="pathway">
    <text evidence="2">Polyol metabolism; glycerol fermentation; glycerone phosphate from glycerol (oxidative route): step 2/2.</text>
</comment>
<feature type="domain" description="DhaL" evidence="13">
    <location>
        <begin position="395"/>
        <end position="598"/>
    </location>
</feature>
<dbReference type="GO" id="GO:0050354">
    <property type="term" value="F:triokinase activity"/>
    <property type="evidence" value="ECO:0007669"/>
    <property type="project" value="UniProtKB-EC"/>
</dbReference>
<accession>A0A165G840</accession>